<dbReference type="RefSeq" id="WP_061948202.1">
    <property type="nucleotide sequence ID" value="NZ_LTAO01000012.1"/>
</dbReference>
<feature type="domain" description="PpiC" evidence="13">
    <location>
        <begin position="156"/>
        <end position="245"/>
    </location>
</feature>
<reference evidence="14" key="1">
    <citation type="submission" date="2016-02" db="EMBL/GenBank/DDBJ databases">
        <title>Genome sequence of Bacillus trypoxylicola KCTC 13244(T).</title>
        <authorList>
            <person name="Jeong H."/>
            <person name="Park S.-H."/>
            <person name="Choi S.-K."/>
        </authorList>
    </citation>
    <scope>NUCLEOTIDE SEQUENCE [LARGE SCALE GENOMIC DNA]</scope>
    <source>
        <strain evidence="14">KCTC 13244</strain>
    </source>
</reference>
<evidence type="ECO:0000256" key="9">
    <source>
        <dbReference type="ARBA" id="ARBA00023235"/>
    </source>
</evidence>
<dbReference type="STRING" id="519424.AZF04_03350"/>
<feature type="chain" id="PRO_5039038199" description="Foldase protein PrsA" evidence="12">
    <location>
        <begin position="19"/>
        <end position="304"/>
    </location>
</feature>
<comment type="similarity">
    <text evidence="3 11">Belongs to the PrsA family.</text>
</comment>
<comment type="function">
    <text evidence="11">Plays a major role in protein secretion by helping the post-translocational extracellular folding of several secreted proteins.</text>
</comment>
<dbReference type="PROSITE" id="PS51257">
    <property type="entry name" value="PROKAR_LIPOPROTEIN"/>
    <property type="match status" value="1"/>
</dbReference>
<evidence type="ECO:0000256" key="2">
    <source>
        <dbReference type="ARBA" id="ARBA00004193"/>
    </source>
</evidence>
<keyword evidence="8 11" id="KW-0564">Palmitate</keyword>
<proteinExistence type="inferred from homology"/>
<dbReference type="InterPro" id="IPR023058">
    <property type="entry name" value="PPIase_PpiC_CS"/>
</dbReference>
<keyword evidence="7 11" id="KW-0472">Membrane</keyword>
<evidence type="ECO:0000256" key="4">
    <source>
        <dbReference type="ARBA" id="ARBA00022475"/>
    </source>
</evidence>
<evidence type="ECO:0000256" key="12">
    <source>
        <dbReference type="SAM" id="SignalP"/>
    </source>
</evidence>
<feature type="signal peptide" evidence="12">
    <location>
        <begin position="1"/>
        <end position="18"/>
    </location>
</feature>
<dbReference type="InterPro" id="IPR027304">
    <property type="entry name" value="Trigger_fact/SurA_dom_sf"/>
</dbReference>
<dbReference type="InterPro" id="IPR050245">
    <property type="entry name" value="PrsA_foldase"/>
</dbReference>
<dbReference type="EMBL" id="LTAO01000012">
    <property type="protein sequence ID" value="KYG31827.1"/>
    <property type="molecule type" value="Genomic_DNA"/>
</dbReference>
<keyword evidence="5 11" id="KW-0732">Signal</keyword>
<dbReference type="Proteomes" id="UP000075806">
    <property type="component" value="Unassembled WGS sequence"/>
</dbReference>
<keyword evidence="9 11" id="KW-0413">Isomerase</keyword>
<dbReference type="SUPFAM" id="SSF54534">
    <property type="entry name" value="FKBP-like"/>
    <property type="match status" value="1"/>
</dbReference>
<evidence type="ECO:0000256" key="3">
    <source>
        <dbReference type="ARBA" id="ARBA00006071"/>
    </source>
</evidence>
<dbReference type="OrthoDB" id="14196at2"/>
<dbReference type="PANTHER" id="PTHR47245">
    <property type="entry name" value="PEPTIDYLPROLYL ISOMERASE"/>
    <property type="match status" value="1"/>
</dbReference>
<keyword evidence="6 11" id="KW-0697">Rotamase</keyword>
<gene>
    <name evidence="11" type="primary">prsA</name>
    <name evidence="14" type="ORF">AZF04_03350</name>
</gene>
<organism evidence="14 15">
    <name type="scientific">Alkalihalobacillus trypoxylicola</name>
    <dbReference type="NCBI Taxonomy" id="519424"/>
    <lineage>
        <taxon>Bacteria</taxon>
        <taxon>Bacillati</taxon>
        <taxon>Bacillota</taxon>
        <taxon>Bacilli</taxon>
        <taxon>Bacillales</taxon>
        <taxon>Bacillaceae</taxon>
        <taxon>Alkalihalobacillus</taxon>
    </lineage>
</organism>
<dbReference type="PROSITE" id="PS01096">
    <property type="entry name" value="PPIC_PPIASE_1"/>
    <property type="match status" value="1"/>
</dbReference>
<evidence type="ECO:0000256" key="5">
    <source>
        <dbReference type="ARBA" id="ARBA00022729"/>
    </source>
</evidence>
<keyword evidence="15" id="KW-1185">Reference proteome</keyword>
<name>A0A161PFD2_9BACI</name>
<dbReference type="SUPFAM" id="SSF109998">
    <property type="entry name" value="Triger factor/SurA peptide-binding domain-like"/>
    <property type="match status" value="1"/>
</dbReference>
<dbReference type="GO" id="GO:0003755">
    <property type="term" value="F:peptidyl-prolyl cis-trans isomerase activity"/>
    <property type="evidence" value="ECO:0007669"/>
    <property type="project" value="UniProtKB-UniRule"/>
</dbReference>
<dbReference type="PANTHER" id="PTHR47245:SF1">
    <property type="entry name" value="FOLDASE PROTEIN PRSA"/>
    <property type="match status" value="1"/>
</dbReference>
<evidence type="ECO:0000256" key="10">
    <source>
        <dbReference type="ARBA" id="ARBA00023288"/>
    </source>
</evidence>
<evidence type="ECO:0000256" key="7">
    <source>
        <dbReference type="ARBA" id="ARBA00023136"/>
    </source>
</evidence>
<protein>
    <recommendedName>
        <fullName evidence="11">Foldase protein PrsA</fullName>
        <ecNumber evidence="11">5.2.1.8</ecNumber>
    </recommendedName>
</protein>
<evidence type="ECO:0000313" key="14">
    <source>
        <dbReference type="EMBL" id="KYG31827.1"/>
    </source>
</evidence>
<evidence type="ECO:0000313" key="15">
    <source>
        <dbReference type="Proteomes" id="UP000075806"/>
    </source>
</evidence>
<dbReference type="EC" id="5.2.1.8" evidence="11"/>
<accession>A0A161PFD2</accession>
<comment type="subcellular location">
    <subcellularLocation>
        <location evidence="2 11">Cell membrane</location>
        <topology evidence="2 11">Lipid-anchor</topology>
    </subcellularLocation>
</comment>
<dbReference type="InterPro" id="IPR000297">
    <property type="entry name" value="PPIase_PpiC"/>
</dbReference>
<evidence type="ECO:0000256" key="1">
    <source>
        <dbReference type="ARBA" id="ARBA00000971"/>
    </source>
</evidence>
<keyword evidence="10 11" id="KW-0449">Lipoprotein</keyword>
<dbReference type="InterPro" id="IPR023059">
    <property type="entry name" value="Foldase_PrsA"/>
</dbReference>
<evidence type="ECO:0000259" key="13">
    <source>
        <dbReference type="PROSITE" id="PS50198"/>
    </source>
</evidence>
<dbReference type="AlphaFoldDB" id="A0A161PFD2"/>
<comment type="caution">
    <text evidence="14">The sequence shown here is derived from an EMBL/GenBank/DDBJ whole genome shotgun (WGS) entry which is preliminary data.</text>
</comment>
<comment type="catalytic activity">
    <reaction evidence="1 11">
        <text>[protein]-peptidylproline (omega=180) = [protein]-peptidylproline (omega=0)</text>
        <dbReference type="Rhea" id="RHEA:16237"/>
        <dbReference type="Rhea" id="RHEA-COMP:10747"/>
        <dbReference type="Rhea" id="RHEA-COMP:10748"/>
        <dbReference type="ChEBI" id="CHEBI:83833"/>
        <dbReference type="ChEBI" id="CHEBI:83834"/>
        <dbReference type="EC" id="5.2.1.8"/>
    </reaction>
</comment>
<dbReference type="HAMAP" id="MF_01145">
    <property type="entry name" value="Foldase_PrsA"/>
    <property type="match status" value="1"/>
</dbReference>
<dbReference type="PROSITE" id="PS50198">
    <property type="entry name" value="PPIC_PPIASE_2"/>
    <property type="match status" value="1"/>
</dbReference>
<evidence type="ECO:0000256" key="6">
    <source>
        <dbReference type="ARBA" id="ARBA00023110"/>
    </source>
</evidence>
<dbReference type="Gene3D" id="3.10.50.40">
    <property type="match status" value="1"/>
</dbReference>
<dbReference type="GO" id="GO:0006457">
    <property type="term" value="P:protein folding"/>
    <property type="evidence" value="ECO:0007669"/>
    <property type="project" value="UniProtKB-UniRule"/>
</dbReference>
<dbReference type="Pfam" id="PF13616">
    <property type="entry name" value="Rotamase_3"/>
    <property type="match status" value="1"/>
</dbReference>
<keyword evidence="4 11" id="KW-1003">Cell membrane</keyword>
<dbReference type="InterPro" id="IPR046357">
    <property type="entry name" value="PPIase_dom_sf"/>
</dbReference>
<sequence length="304" mass="34134">MKKQMLAAVGLAAFTVLAACNNDEAATDDTPVVVVNGEEITEGQLVNTLKERYAEATLQEMVQRKLLNEQLETAGITDEEIQEELDYFRSTYQVEDDEALLDLLNTQFNIQLTSIDQLIDEYIIPPLVIERLGSQDVDITEEEKRAYFEENEDMFSLQVEASHILVEEESEAEEILEKINDGEDFAELAQEHSTDGSAANGGSVGFFGTGQMLPEFEEAAFELDIDEVSEIVQSPYGYHIIKVTDRKESYEDFEAEIEEALAAQQAKTPNQVLEEIISNADIDVRNSQYEDLFDADSDNEETAE</sequence>
<evidence type="ECO:0000256" key="11">
    <source>
        <dbReference type="HAMAP-Rule" id="MF_01145"/>
    </source>
</evidence>
<evidence type="ECO:0000256" key="8">
    <source>
        <dbReference type="ARBA" id="ARBA00023139"/>
    </source>
</evidence>
<dbReference type="GO" id="GO:0005886">
    <property type="term" value="C:plasma membrane"/>
    <property type="evidence" value="ECO:0007669"/>
    <property type="project" value="UniProtKB-SubCell"/>
</dbReference>